<dbReference type="AlphaFoldDB" id="A0A7E4UW61"/>
<dbReference type="Gene3D" id="3.30.40.10">
    <property type="entry name" value="Zinc/RING finger domain, C3HC4 (zinc finger)"/>
    <property type="match status" value="1"/>
</dbReference>
<feature type="compositionally biased region" description="Pro residues" evidence="5">
    <location>
        <begin position="161"/>
        <end position="170"/>
    </location>
</feature>
<dbReference type="InterPro" id="IPR013083">
    <property type="entry name" value="Znf_RING/FYVE/PHD"/>
</dbReference>
<evidence type="ECO:0000256" key="2">
    <source>
        <dbReference type="ARBA" id="ARBA00022771"/>
    </source>
</evidence>
<reference evidence="8" key="2">
    <citation type="submission" date="2020-10" db="UniProtKB">
        <authorList>
            <consortium name="WormBaseParasite"/>
        </authorList>
    </citation>
    <scope>IDENTIFICATION</scope>
</reference>
<accession>A0A7E4UW61</accession>
<evidence type="ECO:0000256" key="1">
    <source>
        <dbReference type="ARBA" id="ARBA00022723"/>
    </source>
</evidence>
<proteinExistence type="predicted"/>
<feature type="domain" description="RING-type" evidence="6">
    <location>
        <begin position="457"/>
        <end position="498"/>
    </location>
</feature>
<sequence length="536" mass="57593">MDANVHSAVLSGLAQQLMNVTVPQPLQLTPQASTYRHNLIMSMAAAQLNNTLQQQAFAAVSAAAPAMFQYLPAAASAATESAPAPGFYYQPILTANTAAPNFCTCACFPNTCPVHGYEIASTANAANAANVQAQTNLTSTSLFGSPFRTVVLPQPQVMTGPAPPPTPAAPAPSSFPAALMMQQRLLSVSQAATSNATSHAASEAAANSLRMKRQNAFHNSDGRPAKVRRVMPDTSSTPSSSQPLMDSAPEVYPNLHVDPPAPIIRPARSCASCHNVFSPQHQPSPMCLCHRSLSCEYSQMVCATCFLSVTTSRQPDMIVPRIGNNFESAMNHQQSLARRQADRNLQATQYFYQTNQNYVQLAAAQSAAATAPTASPLMVVNSRPFEFLFFTGDQSQPNVLLTGTAAHNLQQLQQVLTNGPVHEPPPVGATLDQIKKTTSICNYTKDPNVPEQERDRCTVCLCDFETGDEVRALNCSHMFHVDCIDRWLVYNKKCPVCRVEMDKTIDYPTPLGYEDELYATAPTEAATVAAPAAAAS</sequence>
<reference evidence="7" key="1">
    <citation type="journal article" date="2013" name="Genetics">
        <title>The draft genome and transcriptome of Panagrellus redivivus are shaped by the harsh demands of a free-living lifestyle.</title>
        <authorList>
            <person name="Srinivasan J."/>
            <person name="Dillman A.R."/>
            <person name="Macchietto M.G."/>
            <person name="Heikkinen L."/>
            <person name="Lakso M."/>
            <person name="Fracchia K.M."/>
            <person name="Antoshechkin I."/>
            <person name="Mortazavi A."/>
            <person name="Wong G."/>
            <person name="Sternberg P.W."/>
        </authorList>
    </citation>
    <scope>NUCLEOTIDE SEQUENCE [LARGE SCALE GENOMIC DNA]</scope>
    <source>
        <strain evidence="7">MT8872</strain>
    </source>
</reference>
<dbReference type="InterPro" id="IPR051834">
    <property type="entry name" value="RING_finger_E3_ligase"/>
</dbReference>
<keyword evidence="2 4" id="KW-0863">Zinc-finger</keyword>
<keyword evidence="7" id="KW-1185">Reference proteome</keyword>
<dbReference type="Pfam" id="PF13639">
    <property type="entry name" value="zf-RING_2"/>
    <property type="match status" value="1"/>
</dbReference>
<evidence type="ECO:0000313" key="7">
    <source>
        <dbReference type="Proteomes" id="UP000492821"/>
    </source>
</evidence>
<evidence type="ECO:0000259" key="6">
    <source>
        <dbReference type="PROSITE" id="PS50089"/>
    </source>
</evidence>
<dbReference type="WBParaSite" id="Pan_g13520.t1">
    <property type="protein sequence ID" value="Pan_g13520.t1"/>
    <property type="gene ID" value="Pan_g13520"/>
</dbReference>
<dbReference type="SUPFAM" id="SSF57850">
    <property type="entry name" value="RING/U-box"/>
    <property type="match status" value="1"/>
</dbReference>
<dbReference type="Proteomes" id="UP000492821">
    <property type="component" value="Unassembled WGS sequence"/>
</dbReference>
<evidence type="ECO:0000256" key="5">
    <source>
        <dbReference type="SAM" id="MobiDB-lite"/>
    </source>
</evidence>
<feature type="region of interest" description="Disordered" evidence="5">
    <location>
        <begin position="215"/>
        <end position="245"/>
    </location>
</feature>
<evidence type="ECO:0000313" key="8">
    <source>
        <dbReference type="WBParaSite" id="Pan_g13520.t1"/>
    </source>
</evidence>
<dbReference type="GO" id="GO:0005634">
    <property type="term" value="C:nucleus"/>
    <property type="evidence" value="ECO:0007669"/>
    <property type="project" value="TreeGrafter"/>
</dbReference>
<organism evidence="7 8">
    <name type="scientific">Panagrellus redivivus</name>
    <name type="common">Microworm</name>
    <dbReference type="NCBI Taxonomy" id="6233"/>
    <lineage>
        <taxon>Eukaryota</taxon>
        <taxon>Metazoa</taxon>
        <taxon>Ecdysozoa</taxon>
        <taxon>Nematoda</taxon>
        <taxon>Chromadorea</taxon>
        <taxon>Rhabditida</taxon>
        <taxon>Tylenchina</taxon>
        <taxon>Panagrolaimomorpha</taxon>
        <taxon>Panagrolaimoidea</taxon>
        <taxon>Panagrolaimidae</taxon>
        <taxon>Panagrellus</taxon>
    </lineage>
</organism>
<feature type="region of interest" description="Disordered" evidence="5">
    <location>
        <begin position="154"/>
        <end position="174"/>
    </location>
</feature>
<evidence type="ECO:0000256" key="3">
    <source>
        <dbReference type="ARBA" id="ARBA00022833"/>
    </source>
</evidence>
<dbReference type="PANTHER" id="PTHR45931:SF3">
    <property type="entry name" value="RING ZINC FINGER-CONTAINING PROTEIN"/>
    <property type="match status" value="1"/>
</dbReference>
<dbReference type="PROSITE" id="PS50089">
    <property type="entry name" value="ZF_RING_2"/>
    <property type="match status" value="1"/>
</dbReference>
<dbReference type="GO" id="GO:0061630">
    <property type="term" value="F:ubiquitin protein ligase activity"/>
    <property type="evidence" value="ECO:0007669"/>
    <property type="project" value="TreeGrafter"/>
</dbReference>
<dbReference type="GO" id="GO:0006511">
    <property type="term" value="P:ubiquitin-dependent protein catabolic process"/>
    <property type="evidence" value="ECO:0007669"/>
    <property type="project" value="TreeGrafter"/>
</dbReference>
<feature type="compositionally biased region" description="Low complexity" evidence="5">
    <location>
        <begin position="232"/>
        <end position="245"/>
    </location>
</feature>
<keyword evidence="1" id="KW-0479">Metal-binding</keyword>
<keyword evidence="3" id="KW-0862">Zinc</keyword>
<dbReference type="SMART" id="SM00184">
    <property type="entry name" value="RING"/>
    <property type="match status" value="1"/>
</dbReference>
<dbReference type="GO" id="GO:0008270">
    <property type="term" value="F:zinc ion binding"/>
    <property type="evidence" value="ECO:0007669"/>
    <property type="project" value="UniProtKB-KW"/>
</dbReference>
<name>A0A7E4UW61_PANRE</name>
<dbReference type="InterPro" id="IPR001841">
    <property type="entry name" value="Znf_RING"/>
</dbReference>
<evidence type="ECO:0000256" key="4">
    <source>
        <dbReference type="PROSITE-ProRule" id="PRU00175"/>
    </source>
</evidence>
<dbReference type="PANTHER" id="PTHR45931">
    <property type="entry name" value="SI:CH211-59O9.10"/>
    <property type="match status" value="1"/>
</dbReference>
<protein>
    <submittedName>
        <fullName evidence="8">RING-type domain-containing protein</fullName>
    </submittedName>
</protein>